<dbReference type="EMBL" id="CADILJ010000012">
    <property type="protein sequence ID" value="CAB3945868.1"/>
    <property type="molecule type" value="Genomic_DNA"/>
</dbReference>
<evidence type="ECO:0000313" key="1">
    <source>
        <dbReference type="EMBL" id="CAB3945868.1"/>
    </source>
</evidence>
<keyword evidence="2" id="KW-1185">Reference proteome</keyword>
<gene>
    <name evidence="1" type="ORF">LMG7053_02008</name>
</gene>
<name>A0ABM8LSF9_9BURK</name>
<accession>A0ABM8LSF9</accession>
<proteinExistence type="predicted"/>
<evidence type="ECO:0000313" key="2">
    <source>
        <dbReference type="Proteomes" id="UP000494161"/>
    </source>
</evidence>
<dbReference type="Proteomes" id="UP000494161">
    <property type="component" value="Unassembled WGS sequence"/>
</dbReference>
<sequence length="229" mass="26019">MHVSQGIHSFELMGVFYKPGWHENYCSGKNQMIIDIDFDLINKFDCTYGEIDESEGGLRVFVKGGAALPQGSISRRNSEVGVFDFFEGKGEGAEKLFPKHYIYDSSKGVEYVEWYLEDGILRGRTSSGEWTKYTSKADSLYAMHEYVGGFWFVFEGVVFCRRVFDEYASGRQVSVADRLVHESGNASEVSSAFNKYILEGVLEFPAVSGWMFLEVFARKFYIYIPSEGD</sequence>
<organism evidence="1 2">
    <name type="scientific">Achromobacter ruhlandii</name>
    <dbReference type="NCBI Taxonomy" id="72557"/>
    <lineage>
        <taxon>Bacteria</taxon>
        <taxon>Pseudomonadati</taxon>
        <taxon>Pseudomonadota</taxon>
        <taxon>Betaproteobacteria</taxon>
        <taxon>Burkholderiales</taxon>
        <taxon>Alcaligenaceae</taxon>
        <taxon>Achromobacter</taxon>
    </lineage>
</organism>
<protein>
    <submittedName>
        <fullName evidence="1">Uncharacterized protein</fullName>
    </submittedName>
</protein>
<reference evidence="1 2" key="1">
    <citation type="submission" date="2020-04" db="EMBL/GenBank/DDBJ databases">
        <authorList>
            <person name="De Canck E."/>
        </authorList>
    </citation>
    <scope>NUCLEOTIDE SEQUENCE [LARGE SCALE GENOMIC DNA]</scope>
    <source>
        <strain evidence="1 2">LMG 7053</strain>
    </source>
</reference>
<comment type="caution">
    <text evidence="1">The sequence shown here is derived from an EMBL/GenBank/DDBJ whole genome shotgun (WGS) entry which is preliminary data.</text>
</comment>